<keyword evidence="4 6" id="KW-1133">Transmembrane helix</keyword>
<proteinExistence type="inferred from homology"/>
<name>A0A9X2KG23_9HYPH</name>
<comment type="subcellular location">
    <subcellularLocation>
        <location evidence="1">Membrane</location>
        <topology evidence="1">Multi-pass membrane protein</topology>
    </subcellularLocation>
</comment>
<dbReference type="AlphaFoldDB" id="A0A9X2KG23"/>
<evidence type="ECO:0000256" key="5">
    <source>
        <dbReference type="ARBA" id="ARBA00023136"/>
    </source>
</evidence>
<evidence type="ECO:0000313" key="8">
    <source>
        <dbReference type="Proteomes" id="UP001155220"/>
    </source>
</evidence>
<sequence>MTALLIVFSGLFGAAGVGGAAMAAHGGDPRLVAIAAAIALVHAPALLTLAALRPVMPRLAAVAGPLIITGTLLFSGDLAARVVWGERLFANAAPLGGMILIGAWLATAVAGIALGIAGRRSTPPAG</sequence>
<evidence type="ECO:0000256" key="1">
    <source>
        <dbReference type="ARBA" id="ARBA00004141"/>
    </source>
</evidence>
<protein>
    <submittedName>
        <fullName evidence="7">DUF423 domain-containing protein</fullName>
    </submittedName>
</protein>
<organism evidence="7 8">
    <name type="scientific">Aurantimonas marianensis</name>
    <dbReference type="NCBI Taxonomy" id="2920428"/>
    <lineage>
        <taxon>Bacteria</taxon>
        <taxon>Pseudomonadati</taxon>
        <taxon>Pseudomonadota</taxon>
        <taxon>Alphaproteobacteria</taxon>
        <taxon>Hyphomicrobiales</taxon>
        <taxon>Aurantimonadaceae</taxon>
        <taxon>Aurantimonas</taxon>
    </lineage>
</organism>
<evidence type="ECO:0000256" key="2">
    <source>
        <dbReference type="ARBA" id="ARBA00009694"/>
    </source>
</evidence>
<comment type="caution">
    <text evidence="7">The sequence shown here is derived from an EMBL/GenBank/DDBJ whole genome shotgun (WGS) entry which is preliminary data.</text>
</comment>
<feature type="transmembrane region" description="Helical" evidence="6">
    <location>
        <begin position="33"/>
        <end position="52"/>
    </location>
</feature>
<dbReference type="EMBL" id="JALHBS010000077">
    <property type="protein sequence ID" value="MCP3055991.1"/>
    <property type="molecule type" value="Genomic_DNA"/>
</dbReference>
<keyword evidence="5 6" id="KW-0472">Membrane</keyword>
<evidence type="ECO:0000313" key="7">
    <source>
        <dbReference type="EMBL" id="MCP3055991.1"/>
    </source>
</evidence>
<dbReference type="GO" id="GO:0016020">
    <property type="term" value="C:membrane"/>
    <property type="evidence" value="ECO:0007669"/>
    <property type="project" value="UniProtKB-SubCell"/>
</dbReference>
<dbReference type="PANTHER" id="PTHR43461:SF1">
    <property type="entry name" value="TRANSMEMBRANE PROTEIN 256"/>
    <property type="match status" value="1"/>
</dbReference>
<evidence type="ECO:0000256" key="4">
    <source>
        <dbReference type="ARBA" id="ARBA00022989"/>
    </source>
</evidence>
<dbReference type="RefSeq" id="WP_253964821.1">
    <property type="nucleotide sequence ID" value="NZ_JALHBS010000077.1"/>
</dbReference>
<feature type="transmembrane region" description="Helical" evidence="6">
    <location>
        <begin position="59"/>
        <end position="80"/>
    </location>
</feature>
<evidence type="ECO:0000256" key="6">
    <source>
        <dbReference type="SAM" id="Phobius"/>
    </source>
</evidence>
<accession>A0A9X2KG23</accession>
<dbReference type="Proteomes" id="UP001155220">
    <property type="component" value="Unassembled WGS sequence"/>
</dbReference>
<dbReference type="PANTHER" id="PTHR43461">
    <property type="entry name" value="TRANSMEMBRANE PROTEIN 256"/>
    <property type="match status" value="1"/>
</dbReference>
<gene>
    <name evidence="7" type="ORF">MJ956_12685</name>
</gene>
<feature type="transmembrane region" description="Helical" evidence="6">
    <location>
        <begin position="92"/>
        <end position="117"/>
    </location>
</feature>
<keyword evidence="8" id="KW-1185">Reference proteome</keyword>
<dbReference type="InterPro" id="IPR006696">
    <property type="entry name" value="DUF423"/>
</dbReference>
<comment type="similarity">
    <text evidence="2">Belongs to the UPF0382 family.</text>
</comment>
<dbReference type="Pfam" id="PF04241">
    <property type="entry name" value="DUF423"/>
    <property type="match status" value="1"/>
</dbReference>
<evidence type="ECO:0000256" key="3">
    <source>
        <dbReference type="ARBA" id="ARBA00022692"/>
    </source>
</evidence>
<keyword evidence="3 6" id="KW-0812">Transmembrane</keyword>
<reference evidence="7" key="1">
    <citation type="submission" date="2022-03" db="EMBL/GenBank/DDBJ databases">
        <title>Aurantimonas Liuensis sp. Nov., isolated from the hadal seawater of the Mariana Trench.</title>
        <authorList>
            <person name="Liu R."/>
        </authorList>
    </citation>
    <scope>NUCLEOTIDE SEQUENCE</scope>
    <source>
        <strain evidence="7">LRZ36</strain>
    </source>
</reference>